<dbReference type="GO" id="GO:0016787">
    <property type="term" value="F:hydrolase activity"/>
    <property type="evidence" value="ECO:0007669"/>
    <property type="project" value="UniProtKB-KW"/>
</dbReference>
<evidence type="ECO:0000259" key="1">
    <source>
        <dbReference type="Pfam" id="PF00561"/>
    </source>
</evidence>
<reference evidence="2" key="2">
    <citation type="submission" date="2020-09" db="EMBL/GenBank/DDBJ databases">
        <authorList>
            <person name="Sun Q."/>
            <person name="Zhou Y."/>
        </authorList>
    </citation>
    <scope>NUCLEOTIDE SEQUENCE</scope>
    <source>
        <strain evidence="2">CGMCC 4.7278</strain>
    </source>
</reference>
<protein>
    <submittedName>
        <fullName evidence="2">Alpha/beta hydrolase</fullName>
    </submittedName>
</protein>
<gene>
    <name evidence="2" type="ORF">GCM10011591_28520</name>
</gene>
<comment type="caution">
    <text evidence="2">The sequence shown here is derived from an EMBL/GenBank/DDBJ whole genome shotgun (WGS) entry which is preliminary data.</text>
</comment>
<dbReference type="PANTHER" id="PTHR46438">
    <property type="entry name" value="ALPHA/BETA-HYDROLASES SUPERFAMILY PROTEIN"/>
    <property type="match status" value="1"/>
</dbReference>
<keyword evidence="3" id="KW-1185">Reference proteome</keyword>
<dbReference type="Gene3D" id="3.40.50.1820">
    <property type="entry name" value="alpha/beta hydrolase"/>
    <property type="match status" value="1"/>
</dbReference>
<dbReference type="AlphaFoldDB" id="A0A917VAE6"/>
<dbReference type="InterPro" id="IPR029058">
    <property type="entry name" value="AB_hydrolase_fold"/>
</dbReference>
<dbReference type="PRINTS" id="PR00111">
    <property type="entry name" value="ABHYDROLASE"/>
</dbReference>
<proteinExistence type="predicted"/>
<evidence type="ECO:0000313" key="2">
    <source>
        <dbReference type="EMBL" id="GGK54937.1"/>
    </source>
</evidence>
<reference evidence="2" key="1">
    <citation type="journal article" date="2014" name="Int. J. Syst. Evol. Microbiol.">
        <title>Complete genome sequence of Corynebacterium casei LMG S-19264T (=DSM 44701T), isolated from a smear-ripened cheese.</title>
        <authorList>
            <consortium name="US DOE Joint Genome Institute (JGI-PGF)"/>
            <person name="Walter F."/>
            <person name="Albersmeier A."/>
            <person name="Kalinowski J."/>
            <person name="Ruckert C."/>
        </authorList>
    </citation>
    <scope>NUCLEOTIDE SEQUENCE</scope>
    <source>
        <strain evidence="2">CGMCC 4.7278</strain>
    </source>
</reference>
<dbReference type="Pfam" id="PF00561">
    <property type="entry name" value="Abhydrolase_1"/>
    <property type="match status" value="1"/>
</dbReference>
<dbReference type="SUPFAM" id="SSF53474">
    <property type="entry name" value="alpha/beta-Hydrolases"/>
    <property type="match status" value="1"/>
</dbReference>
<organism evidence="2 3">
    <name type="scientific">Nocardia camponoti</name>
    <dbReference type="NCBI Taxonomy" id="1616106"/>
    <lineage>
        <taxon>Bacteria</taxon>
        <taxon>Bacillati</taxon>
        <taxon>Actinomycetota</taxon>
        <taxon>Actinomycetes</taxon>
        <taxon>Mycobacteriales</taxon>
        <taxon>Nocardiaceae</taxon>
        <taxon>Nocardia</taxon>
    </lineage>
</organism>
<dbReference type="InterPro" id="IPR000073">
    <property type="entry name" value="AB_hydrolase_1"/>
</dbReference>
<dbReference type="EMBL" id="BMMW01000002">
    <property type="protein sequence ID" value="GGK54937.1"/>
    <property type="molecule type" value="Genomic_DNA"/>
</dbReference>
<sequence>MDARETITVPCSFGDIAVHLYGPLGGVGPSLLLLHANPGDHRDFAEVLGSLAAEWSVAAVDWPGYGASTVHDPSLITIDALADVAMHVAEALSEKGFGPFTVIGNSVGGYAAVRLAQRLPDLVRGVILVQPAGFVPHNALIKQYFHFAASEAVARRFIGPNARMYLGPLGRGGSRAIFDRATQVAKNPTRLAVYRSLWRSFADPNFNLATPDLLPATLPVLVVWGRSDPTNPWLLNRNGVRRALPNAKISVLPTHHEPFAENPALFLDTVSEFLTECAELRR</sequence>
<dbReference type="RefSeq" id="WP_188829353.1">
    <property type="nucleotide sequence ID" value="NZ_BMMW01000002.1"/>
</dbReference>
<dbReference type="Proteomes" id="UP000612956">
    <property type="component" value="Unassembled WGS sequence"/>
</dbReference>
<feature type="domain" description="AB hydrolase-1" evidence="1">
    <location>
        <begin position="29"/>
        <end position="263"/>
    </location>
</feature>
<keyword evidence="2" id="KW-0378">Hydrolase</keyword>
<name>A0A917VAE6_9NOCA</name>
<evidence type="ECO:0000313" key="3">
    <source>
        <dbReference type="Proteomes" id="UP000612956"/>
    </source>
</evidence>
<accession>A0A917VAE6</accession>